<dbReference type="Gene3D" id="3.30.360.10">
    <property type="entry name" value="Dihydrodipicolinate Reductase, domain 2"/>
    <property type="match status" value="1"/>
</dbReference>
<name>A0A813Y2S0_9BILA</name>
<dbReference type="InterPro" id="IPR050984">
    <property type="entry name" value="Gfo/Idh/MocA_domain"/>
</dbReference>
<feature type="domain" description="GFO/IDH/MocA-like oxidoreductase" evidence="3">
    <location>
        <begin position="21"/>
        <end position="124"/>
    </location>
</feature>
<evidence type="ECO:0000256" key="1">
    <source>
        <dbReference type="ARBA" id="ARBA00010928"/>
    </source>
</evidence>
<dbReference type="InterPro" id="IPR055170">
    <property type="entry name" value="GFO_IDH_MocA-like_dom"/>
</dbReference>
<evidence type="ECO:0000313" key="5">
    <source>
        <dbReference type="Proteomes" id="UP000663854"/>
    </source>
</evidence>
<evidence type="ECO:0000259" key="3">
    <source>
        <dbReference type="Pfam" id="PF22725"/>
    </source>
</evidence>
<dbReference type="PANTHER" id="PTHR22604">
    <property type="entry name" value="OXIDOREDUCTASES"/>
    <property type="match status" value="1"/>
</dbReference>
<dbReference type="AlphaFoldDB" id="A0A813Y2S0"/>
<keyword evidence="2" id="KW-0560">Oxidoreductase</keyword>
<comment type="similarity">
    <text evidence="1">Belongs to the Gfo/Idh/MocA family.</text>
</comment>
<comment type="caution">
    <text evidence="4">The sequence shown here is derived from an EMBL/GenBank/DDBJ whole genome shotgun (WGS) entry which is preliminary data.</text>
</comment>
<dbReference type="Pfam" id="PF22725">
    <property type="entry name" value="GFO_IDH_MocA_C3"/>
    <property type="match status" value="1"/>
</dbReference>
<sequence length="208" mass="23260">MMEAIFSRFFPIYNYLRDAIKQIGTVTFVECTFCVNGLVTSGCWSTLMAMGCYVVQAALIAFNHEEPESVTATGHTREFQGEITDTMANITLLFKNNRMAVLTCLGQDIGAINSLIIHGTEGVVSLPTHFWAPTRIVLPNGHHVDHHLPETIRKTNFVHSAGLRYEAIACRDQIMSGKTEHPLMTLENSLQITRIVEEARKQILSSKH</sequence>
<protein>
    <recommendedName>
        <fullName evidence="3">GFO/IDH/MocA-like oxidoreductase domain-containing protein</fullName>
    </recommendedName>
</protein>
<organism evidence="4 5">
    <name type="scientific">Rotaria sordida</name>
    <dbReference type="NCBI Taxonomy" id="392033"/>
    <lineage>
        <taxon>Eukaryota</taxon>
        <taxon>Metazoa</taxon>
        <taxon>Spiralia</taxon>
        <taxon>Gnathifera</taxon>
        <taxon>Rotifera</taxon>
        <taxon>Eurotatoria</taxon>
        <taxon>Bdelloidea</taxon>
        <taxon>Philodinida</taxon>
        <taxon>Philodinidae</taxon>
        <taxon>Rotaria</taxon>
    </lineage>
</organism>
<gene>
    <name evidence="4" type="ORF">PYM288_LOCUS8219</name>
</gene>
<accession>A0A813Y2S0</accession>
<dbReference type="SUPFAM" id="SSF55347">
    <property type="entry name" value="Glyceraldehyde-3-phosphate dehydrogenase-like, C-terminal domain"/>
    <property type="match status" value="1"/>
</dbReference>
<reference evidence="4" key="1">
    <citation type="submission" date="2021-02" db="EMBL/GenBank/DDBJ databases">
        <authorList>
            <person name="Nowell W R."/>
        </authorList>
    </citation>
    <scope>NUCLEOTIDE SEQUENCE</scope>
</reference>
<dbReference type="PANTHER" id="PTHR22604:SF105">
    <property type="entry name" value="TRANS-1,2-DIHYDROBENZENE-1,2-DIOL DEHYDROGENASE"/>
    <property type="match status" value="1"/>
</dbReference>
<evidence type="ECO:0000313" key="4">
    <source>
        <dbReference type="EMBL" id="CAF0874451.1"/>
    </source>
</evidence>
<dbReference type="EMBL" id="CAJNOH010000108">
    <property type="protein sequence ID" value="CAF0874451.1"/>
    <property type="molecule type" value="Genomic_DNA"/>
</dbReference>
<evidence type="ECO:0000256" key="2">
    <source>
        <dbReference type="ARBA" id="ARBA00023002"/>
    </source>
</evidence>
<dbReference type="Proteomes" id="UP000663854">
    <property type="component" value="Unassembled WGS sequence"/>
</dbReference>
<proteinExistence type="inferred from homology"/>
<dbReference type="GO" id="GO:0016491">
    <property type="term" value="F:oxidoreductase activity"/>
    <property type="evidence" value="ECO:0007669"/>
    <property type="project" value="UniProtKB-KW"/>
</dbReference>